<name>A0A8X7CC14_9ARAC</name>
<dbReference type="SUPFAM" id="SSF53098">
    <property type="entry name" value="Ribonuclease H-like"/>
    <property type="match status" value="1"/>
</dbReference>
<feature type="domain" description="Piwi" evidence="2">
    <location>
        <begin position="24"/>
        <end position="87"/>
    </location>
</feature>
<dbReference type="PANTHER" id="PTHR22891">
    <property type="entry name" value="EUKARYOTIC TRANSLATION INITIATION FACTOR 2C"/>
    <property type="match status" value="1"/>
</dbReference>
<sequence>MPPKGRGRGRGGPRAQDQPGQPQQPQGTSRPCHYTVIEDDNDFSADDLQKLTYYLCHTYVRCTKSISCPAPVQYAHLAAFRARQHLLTHSDESSSRSDSSFSYHELPEAVLNAISVVESLKNTMYFV</sequence>
<dbReference type="InterPro" id="IPR036397">
    <property type="entry name" value="RNaseH_sf"/>
</dbReference>
<dbReference type="AlphaFoldDB" id="A0A8X7CC14"/>
<dbReference type="EMBL" id="BMAV01013298">
    <property type="protein sequence ID" value="GFY60812.1"/>
    <property type="molecule type" value="Genomic_DNA"/>
</dbReference>
<dbReference type="Pfam" id="PF02171">
    <property type="entry name" value="Piwi"/>
    <property type="match status" value="1"/>
</dbReference>
<evidence type="ECO:0000256" key="1">
    <source>
        <dbReference type="SAM" id="MobiDB-lite"/>
    </source>
</evidence>
<comment type="caution">
    <text evidence="3">The sequence shown here is derived from an EMBL/GenBank/DDBJ whole genome shotgun (WGS) entry which is preliminary data.</text>
</comment>
<protein>
    <submittedName>
        <fullName evidence="3">Protein argonaute-3</fullName>
    </submittedName>
</protein>
<dbReference type="Gene3D" id="3.30.420.10">
    <property type="entry name" value="Ribonuclease H-like superfamily/Ribonuclease H"/>
    <property type="match status" value="1"/>
</dbReference>
<dbReference type="Proteomes" id="UP000886998">
    <property type="component" value="Unassembled WGS sequence"/>
</dbReference>
<dbReference type="GO" id="GO:0003676">
    <property type="term" value="F:nucleic acid binding"/>
    <property type="evidence" value="ECO:0007669"/>
    <property type="project" value="InterPro"/>
</dbReference>
<dbReference type="InterPro" id="IPR012337">
    <property type="entry name" value="RNaseH-like_sf"/>
</dbReference>
<dbReference type="OrthoDB" id="6422720at2759"/>
<evidence type="ECO:0000313" key="3">
    <source>
        <dbReference type="EMBL" id="GFY60812.1"/>
    </source>
</evidence>
<feature type="compositionally biased region" description="Basic residues" evidence="1">
    <location>
        <begin position="1"/>
        <end position="11"/>
    </location>
</feature>
<proteinExistence type="predicted"/>
<evidence type="ECO:0000259" key="2">
    <source>
        <dbReference type="PROSITE" id="PS50822"/>
    </source>
</evidence>
<reference evidence="3" key="1">
    <citation type="submission" date="2020-08" db="EMBL/GenBank/DDBJ databases">
        <title>Multicomponent nature underlies the extraordinary mechanical properties of spider dragline silk.</title>
        <authorList>
            <person name="Kono N."/>
            <person name="Nakamura H."/>
            <person name="Mori M."/>
            <person name="Yoshida Y."/>
            <person name="Ohtoshi R."/>
            <person name="Malay A.D."/>
            <person name="Moran D.A.P."/>
            <person name="Tomita M."/>
            <person name="Numata K."/>
            <person name="Arakawa K."/>
        </authorList>
    </citation>
    <scope>NUCLEOTIDE SEQUENCE</scope>
</reference>
<accession>A0A8X7CC14</accession>
<gene>
    <name evidence="3" type="primary">AGO3</name>
    <name evidence="3" type="ORF">TNIN_170961</name>
</gene>
<dbReference type="InterPro" id="IPR003165">
    <property type="entry name" value="Piwi"/>
</dbReference>
<organism evidence="3 4">
    <name type="scientific">Trichonephila inaurata madagascariensis</name>
    <dbReference type="NCBI Taxonomy" id="2747483"/>
    <lineage>
        <taxon>Eukaryota</taxon>
        <taxon>Metazoa</taxon>
        <taxon>Ecdysozoa</taxon>
        <taxon>Arthropoda</taxon>
        <taxon>Chelicerata</taxon>
        <taxon>Arachnida</taxon>
        <taxon>Araneae</taxon>
        <taxon>Araneomorphae</taxon>
        <taxon>Entelegynae</taxon>
        <taxon>Araneoidea</taxon>
        <taxon>Nephilidae</taxon>
        <taxon>Trichonephila</taxon>
        <taxon>Trichonephila inaurata</taxon>
    </lineage>
</organism>
<keyword evidence="4" id="KW-1185">Reference proteome</keyword>
<feature type="region of interest" description="Disordered" evidence="1">
    <location>
        <begin position="1"/>
        <end position="34"/>
    </location>
</feature>
<dbReference type="PROSITE" id="PS50822">
    <property type="entry name" value="PIWI"/>
    <property type="match status" value="1"/>
</dbReference>
<feature type="compositionally biased region" description="Low complexity" evidence="1">
    <location>
        <begin position="13"/>
        <end position="31"/>
    </location>
</feature>
<evidence type="ECO:0000313" key="4">
    <source>
        <dbReference type="Proteomes" id="UP000886998"/>
    </source>
</evidence>